<evidence type="ECO:0000313" key="2">
    <source>
        <dbReference type="EMBL" id="GBP24235.1"/>
    </source>
</evidence>
<organism evidence="2 3">
    <name type="scientific">Eumeta variegata</name>
    <name type="common">Bagworm moth</name>
    <name type="synonym">Eumeta japonica</name>
    <dbReference type="NCBI Taxonomy" id="151549"/>
    <lineage>
        <taxon>Eukaryota</taxon>
        <taxon>Metazoa</taxon>
        <taxon>Ecdysozoa</taxon>
        <taxon>Arthropoda</taxon>
        <taxon>Hexapoda</taxon>
        <taxon>Insecta</taxon>
        <taxon>Pterygota</taxon>
        <taxon>Neoptera</taxon>
        <taxon>Endopterygota</taxon>
        <taxon>Lepidoptera</taxon>
        <taxon>Glossata</taxon>
        <taxon>Ditrysia</taxon>
        <taxon>Tineoidea</taxon>
        <taxon>Psychidae</taxon>
        <taxon>Oiketicinae</taxon>
        <taxon>Eumeta</taxon>
    </lineage>
</organism>
<sequence length="197" mass="22115">MSQKEFELAFLRRSSVPTEMNRKQDGVPAARAPLGSFRLPSVSFGRSVMNTSRGIDNMISKLVPHELKSANKRDVMKLQIKGFDLLCETRRKNREIATARPLCITGGNKNTPKSPRVGRSERGNNRNTVSDVEERRWVSGEEAPGRKALDLILDTGRFTDEFPTSVKLYHALCASASAFDEDERQESRISTRAAYRA</sequence>
<keyword evidence="3" id="KW-1185">Reference proteome</keyword>
<gene>
    <name evidence="2" type="ORF">EVAR_80088_1</name>
</gene>
<evidence type="ECO:0000313" key="3">
    <source>
        <dbReference type="Proteomes" id="UP000299102"/>
    </source>
</evidence>
<evidence type="ECO:0000256" key="1">
    <source>
        <dbReference type="SAM" id="MobiDB-lite"/>
    </source>
</evidence>
<dbReference type="EMBL" id="BGZK01000159">
    <property type="protein sequence ID" value="GBP24235.1"/>
    <property type="molecule type" value="Genomic_DNA"/>
</dbReference>
<feature type="region of interest" description="Disordered" evidence="1">
    <location>
        <begin position="106"/>
        <end position="139"/>
    </location>
</feature>
<name>A0A4C1UCQ8_EUMVA</name>
<reference evidence="2 3" key="1">
    <citation type="journal article" date="2019" name="Commun. Biol.">
        <title>The bagworm genome reveals a unique fibroin gene that provides high tensile strength.</title>
        <authorList>
            <person name="Kono N."/>
            <person name="Nakamura H."/>
            <person name="Ohtoshi R."/>
            <person name="Tomita M."/>
            <person name="Numata K."/>
            <person name="Arakawa K."/>
        </authorList>
    </citation>
    <scope>NUCLEOTIDE SEQUENCE [LARGE SCALE GENOMIC DNA]</scope>
</reference>
<proteinExistence type="predicted"/>
<comment type="caution">
    <text evidence="2">The sequence shown here is derived from an EMBL/GenBank/DDBJ whole genome shotgun (WGS) entry which is preliminary data.</text>
</comment>
<dbReference type="Proteomes" id="UP000299102">
    <property type="component" value="Unassembled WGS sequence"/>
</dbReference>
<accession>A0A4C1UCQ8</accession>
<dbReference type="AlphaFoldDB" id="A0A4C1UCQ8"/>
<protein>
    <submittedName>
        <fullName evidence="2">Uncharacterized protein</fullName>
    </submittedName>
</protein>